<evidence type="ECO:0008006" key="4">
    <source>
        <dbReference type="Google" id="ProtNLM"/>
    </source>
</evidence>
<evidence type="ECO:0000256" key="1">
    <source>
        <dbReference type="SAM" id="MobiDB-lite"/>
    </source>
</evidence>
<organism evidence="2 3">
    <name type="scientific">Pontiella sulfatireligans</name>
    <dbReference type="NCBI Taxonomy" id="2750658"/>
    <lineage>
        <taxon>Bacteria</taxon>
        <taxon>Pseudomonadati</taxon>
        <taxon>Kiritimatiellota</taxon>
        <taxon>Kiritimatiellia</taxon>
        <taxon>Kiritimatiellales</taxon>
        <taxon>Pontiellaceae</taxon>
        <taxon>Pontiella</taxon>
    </lineage>
</organism>
<dbReference type="Gene3D" id="2.30.30.700">
    <property type="entry name" value="SLA1 homology domain 1"/>
    <property type="match status" value="1"/>
</dbReference>
<evidence type="ECO:0000313" key="3">
    <source>
        <dbReference type="Proteomes" id="UP000346198"/>
    </source>
</evidence>
<dbReference type="RefSeq" id="WP_136061998.1">
    <property type="nucleotide sequence ID" value="NZ_CAAHFH010000001.1"/>
</dbReference>
<gene>
    <name evidence="2" type="ORF">SCARR_02659</name>
</gene>
<reference evidence="2 3" key="1">
    <citation type="submission" date="2019-04" db="EMBL/GenBank/DDBJ databases">
        <authorList>
            <person name="Van Vliet M D."/>
        </authorList>
    </citation>
    <scope>NUCLEOTIDE SEQUENCE [LARGE SCALE GENOMIC DNA]</scope>
    <source>
        <strain evidence="2 3">F21</strain>
    </source>
</reference>
<keyword evidence="3" id="KW-1185">Reference proteome</keyword>
<sequence length="287" mass="32556">MMKLIGLIILATAATYADEAYRTFTAQDGRTLSARIVSYDAASGKVLIERADKKRITVAPTAFSAKDQRYVDAWQTAQHFLSTSKFKLDVVRKEVNSTKKEHEVDIGEEEAGGRRGGDSGVQTVAIDKITHYKFNLLIENKTKIPVKNLTMEYRIYYDQEKAVKDEKANKNRREDDPRPERYLSMEESKVKEGKLKIRAIEAGESKEFPTQSVSILKRSASRTWGDKIDLKGSLEGVWIKLSMQGPGRDKLVREIALPPSIPKKYSWDPVEEPEAVDESEEKEEPKE</sequence>
<accession>A0A6C2UMQ6</accession>
<feature type="compositionally biased region" description="Acidic residues" evidence="1">
    <location>
        <begin position="269"/>
        <end position="287"/>
    </location>
</feature>
<feature type="region of interest" description="Disordered" evidence="1">
    <location>
        <begin position="261"/>
        <end position="287"/>
    </location>
</feature>
<dbReference type="EMBL" id="CAAHFH010000001">
    <property type="protein sequence ID" value="VGO20594.1"/>
    <property type="molecule type" value="Genomic_DNA"/>
</dbReference>
<name>A0A6C2UMQ6_9BACT</name>
<proteinExistence type="predicted"/>
<evidence type="ECO:0000313" key="2">
    <source>
        <dbReference type="EMBL" id="VGO20594.1"/>
    </source>
</evidence>
<dbReference type="AlphaFoldDB" id="A0A6C2UMQ6"/>
<protein>
    <recommendedName>
        <fullName evidence="4">SLA1 homology domain-containing protein</fullName>
    </recommendedName>
</protein>
<dbReference type="Proteomes" id="UP000346198">
    <property type="component" value="Unassembled WGS sequence"/>
</dbReference>